<feature type="region of interest" description="Disordered" evidence="1">
    <location>
        <begin position="252"/>
        <end position="287"/>
    </location>
</feature>
<proteinExistence type="predicted"/>
<dbReference type="EMBL" id="MT142457">
    <property type="protein sequence ID" value="QJA81372.1"/>
    <property type="molecule type" value="Genomic_DNA"/>
</dbReference>
<name>A0A6M3KHP3_9ZZZZ</name>
<sequence length="356" mass="39814">MPLTEADITHEQMKDAVNKGYLCGKCGGTLSIAWGGSIGINGYILRCGNDITHTGITRHDKKHEQKMKESFSMDSTALQKMTETQMVERVNMARFPQDLTPADKKLLAQVAITYGFDPLMGEVSIYQGRPFVSIDGRYRKAQETEQLDGVETRPATKQEREDWQIPAGDYFFHSEVYLKGARKPFIGWGRVYMAETVGGKGFKPVEKNPQRMAEKRAEAQALRKAFHIPLPSIEDIGNPDYDVESTAIDVTTGEIPEQKPEKEKASNKQQPTSQPVTPPSEGVEEQPSPIDLTWLKEALEKIEASGVDKWRKVDVLARLNITVNGEHKKISDAVRRLSSDQATDFASEVADMLKMI</sequence>
<gene>
    <name evidence="2" type="ORF">MM415A00550_0004</name>
</gene>
<organism evidence="2">
    <name type="scientific">viral metagenome</name>
    <dbReference type="NCBI Taxonomy" id="1070528"/>
    <lineage>
        <taxon>unclassified sequences</taxon>
        <taxon>metagenomes</taxon>
        <taxon>organismal metagenomes</taxon>
    </lineage>
</organism>
<evidence type="ECO:0000313" key="2">
    <source>
        <dbReference type="EMBL" id="QJA81372.1"/>
    </source>
</evidence>
<accession>A0A6M3KHP3</accession>
<protein>
    <submittedName>
        <fullName evidence="2">Uncharacterized protein</fullName>
    </submittedName>
</protein>
<reference evidence="2" key="1">
    <citation type="submission" date="2020-03" db="EMBL/GenBank/DDBJ databases">
        <title>The deep terrestrial virosphere.</title>
        <authorList>
            <person name="Holmfeldt K."/>
            <person name="Nilsson E."/>
            <person name="Simone D."/>
            <person name="Lopez-Fernandez M."/>
            <person name="Wu X."/>
            <person name="de Brujin I."/>
            <person name="Lundin D."/>
            <person name="Andersson A."/>
            <person name="Bertilsson S."/>
            <person name="Dopson M."/>
        </authorList>
    </citation>
    <scope>NUCLEOTIDE SEQUENCE</scope>
    <source>
        <strain evidence="2">MM415A00550</strain>
    </source>
</reference>
<dbReference type="AlphaFoldDB" id="A0A6M3KHP3"/>
<feature type="compositionally biased region" description="Basic and acidic residues" evidence="1">
    <location>
        <begin position="256"/>
        <end position="266"/>
    </location>
</feature>
<evidence type="ECO:0000256" key="1">
    <source>
        <dbReference type="SAM" id="MobiDB-lite"/>
    </source>
</evidence>